<comment type="caution">
    <text evidence="1">The sequence shown here is derived from an EMBL/GenBank/DDBJ whole genome shotgun (WGS) entry which is preliminary data.</text>
</comment>
<keyword evidence="2" id="KW-1185">Reference proteome</keyword>
<protein>
    <submittedName>
        <fullName evidence="1">Uncharacterized protein</fullName>
    </submittedName>
</protein>
<evidence type="ECO:0000313" key="1">
    <source>
        <dbReference type="EMBL" id="KAJ8797280.1"/>
    </source>
</evidence>
<dbReference type="EMBL" id="JAIQCJ010000254">
    <property type="protein sequence ID" value="KAJ8797280.1"/>
    <property type="molecule type" value="Genomic_DNA"/>
</dbReference>
<proteinExistence type="predicted"/>
<gene>
    <name evidence="1" type="ORF">J1605_017508</name>
</gene>
<accession>A0AB34I1V4</accession>
<reference evidence="1 2" key="1">
    <citation type="submission" date="2022-11" db="EMBL/GenBank/DDBJ databases">
        <title>Whole genome sequence of Eschrichtius robustus ER-17-0199.</title>
        <authorList>
            <person name="Bruniche-Olsen A."/>
            <person name="Black A.N."/>
            <person name="Fields C.J."/>
            <person name="Walden K."/>
            <person name="Dewoody J.A."/>
        </authorList>
    </citation>
    <scope>NUCLEOTIDE SEQUENCE [LARGE SCALE GENOMIC DNA]</scope>
    <source>
        <strain evidence="1">ER-17-0199</strain>
        <tissue evidence="1">Blubber</tissue>
    </source>
</reference>
<dbReference type="Proteomes" id="UP001159641">
    <property type="component" value="Unassembled WGS sequence"/>
</dbReference>
<sequence>MKLKGKRLEMGKPSESTAIVQTKEYKLYQIQAAQARLHYLSRFIKKTPDAECVPMSESQTKEGEEGQ</sequence>
<evidence type="ECO:0000313" key="2">
    <source>
        <dbReference type="Proteomes" id="UP001159641"/>
    </source>
</evidence>
<dbReference type="AlphaFoldDB" id="A0AB34I1V4"/>
<organism evidence="1 2">
    <name type="scientific">Eschrichtius robustus</name>
    <name type="common">California gray whale</name>
    <name type="synonym">Eschrichtius gibbosus</name>
    <dbReference type="NCBI Taxonomy" id="9764"/>
    <lineage>
        <taxon>Eukaryota</taxon>
        <taxon>Metazoa</taxon>
        <taxon>Chordata</taxon>
        <taxon>Craniata</taxon>
        <taxon>Vertebrata</taxon>
        <taxon>Euteleostomi</taxon>
        <taxon>Mammalia</taxon>
        <taxon>Eutheria</taxon>
        <taxon>Laurasiatheria</taxon>
        <taxon>Artiodactyla</taxon>
        <taxon>Whippomorpha</taxon>
        <taxon>Cetacea</taxon>
        <taxon>Mysticeti</taxon>
        <taxon>Eschrichtiidae</taxon>
        <taxon>Eschrichtius</taxon>
    </lineage>
</organism>
<name>A0AB34I1V4_ESCRO</name>